<feature type="transmembrane region" description="Helical" evidence="7">
    <location>
        <begin position="57"/>
        <end position="75"/>
    </location>
</feature>
<feature type="transmembrane region" description="Helical" evidence="7">
    <location>
        <begin position="104"/>
        <end position="124"/>
    </location>
</feature>
<feature type="transmembrane region" description="Helical" evidence="7">
    <location>
        <begin position="469"/>
        <end position="492"/>
    </location>
</feature>
<evidence type="ECO:0000256" key="7">
    <source>
        <dbReference type="SAM" id="Phobius"/>
    </source>
</evidence>
<evidence type="ECO:0000256" key="1">
    <source>
        <dbReference type="ARBA" id="ARBA00004651"/>
    </source>
</evidence>
<name>A0A6H1P6F1_PRIMG</name>
<protein>
    <submittedName>
        <fullName evidence="9">FUSC family protein</fullName>
    </submittedName>
</protein>
<dbReference type="Pfam" id="PF13515">
    <property type="entry name" value="FUSC_2"/>
    <property type="match status" value="1"/>
</dbReference>
<keyword evidence="5 7" id="KW-0472">Membrane</keyword>
<reference evidence="9 10" key="1">
    <citation type="submission" date="2020-04" db="EMBL/GenBank/DDBJ databases">
        <title>Genome-Wide Identification of 5-Methylcytosine Sites in Bacterial Genomes By High-Throughput Sequencing of MspJI Restriction Fragments.</title>
        <authorList>
            <person name="Wu V."/>
        </authorList>
    </citation>
    <scope>NUCLEOTIDE SEQUENCE [LARGE SCALE GENOMIC DNA]</scope>
    <source>
        <strain evidence="9 10">S2</strain>
    </source>
</reference>
<evidence type="ECO:0000256" key="4">
    <source>
        <dbReference type="ARBA" id="ARBA00022989"/>
    </source>
</evidence>
<dbReference type="EMBL" id="CP051128">
    <property type="protein sequence ID" value="QIZ09045.1"/>
    <property type="molecule type" value="Genomic_DNA"/>
</dbReference>
<dbReference type="AlphaFoldDB" id="A0A6H1P6F1"/>
<feature type="transmembrane region" description="Helical" evidence="7">
    <location>
        <begin position="153"/>
        <end position="175"/>
    </location>
</feature>
<comment type="similarity">
    <text evidence="6">Belongs to the YccS/YhfK family.</text>
</comment>
<evidence type="ECO:0000256" key="6">
    <source>
        <dbReference type="ARBA" id="ARBA00043993"/>
    </source>
</evidence>
<feature type="transmembrane region" description="Helical" evidence="7">
    <location>
        <begin position="346"/>
        <end position="368"/>
    </location>
</feature>
<feature type="transmembrane region" description="Helical" evidence="7">
    <location>
        <begin position="400"/>
        <end position="416"/>
    </location>
</feature>
<keyword evidence="4 7" id="KW-1133">Transmembrane helix</keyword>
<feature type="domain" description="Integral membrane bound transporter" evidence="8">
    <location>
        <begin position="360"/>
        <end position="487"/>
    </location>
</feature>
<dbReference type="PANTHER" id="PTHR30509:SF9">
    <property type="entry name" value="MULTIDRUG RESISTANCE PROTEIN MDTO"/>
    <property type="match status" value="1"/>
</dbReference>
<feature type="transmembrane region" description="Helical" evidence="7">
    <location>
        <begin position="374"/>
        <end position="393"/>
    </location>
</feature>
<evidence type="ECO:0000256" key="2">
    <source>
        <dbReference type="ARBA" id="ARBA00022475"/>
    </source>
</evidence>
<dbReference type="InterPro" id="IPR049453">
    <property type="entry name" value="Memb_transporter_dom"/>
</dbReference>
<feature type="transmembrane region" description="Helical" evidence="7">
    <location>
        <begin position="82"/>
        <end position="98"/>
    </location>
</feature>
<organism evidence="9 10">
    <name type="scientific">Priestia megaterium</name>
    <name type="common">Bacillus megaterium</name>
    <dbReference type="NCBI Taxonomy" id="1404"/>
    <lineage>
        <taxon>Bacteria</taxon>
        <taxon>Bacillati</taxon>
        <taxon>Bacillota</taxon>
        <taxon>Bacilli</taxon>
        <taxon>Bacillales</taxon>
        <taxon>Bacillaceae</taxon>
        <taxon>Priestia</taxon>
    </lineage>
</organism>
<dbReference type="PANTHER" id="PTHR30509">
    <property type="entry name" value="P-HYDROXYBENZOIC ACID EFFLUX PUMP SUBUNIT-RELATED"/>
    <property type="match status" value="1"/>
</dbReference>
<sequence length="663" mass="73664">MEESHKARASKSKFLTIIKQSMAVNKKPFPWLKAFCAGIAAALPVIIGLLFGNLEYGLLAGMGGFTYLYVFNIPYAQRAKKLVFVILGMCLVSVLGTLSAPYPLAIAILMGIIGAAAIFIFGALRITGPSAIFFVLVFLMTTGMPIQPELAPLRAALVFLGGTLSWMIAMFGWFFNPYAPETRVVQRVYLELAAFFDSVGTNKFSISRHRVMSVLKEAEETLAAGYIPWRTTDLFNRLYVLNDHANQIFLYVLENFSDSHSNFPPELGQTIREMAQSLDHKKKGESFSKKILQPSVMDEKVAHLFTIVYDADAIMNEPTSKINQTIRISKPSFKTIFMGAFDKHSIVFITAIRFGVITTIAAIIAFQFAFVRSYWVPLSCVAVLSGSTIVATYHRAIQRGLGTIMGILIASFILAMHPDGYIIAFFVLLLTFITELFIVKNYGLAALFFTPNALLMAESTSQGSFSFSYFASARLIDVLIGISIGLIGVWLVGRRSASSRLPHLITKTIRSQAQFLIILFSDQGEGFIASESRELRKMRTNIINLITLYTTAAGEIPVNQKAVEYYWPVIFSIEHLGYLLENCSRTEERPILSDETLSQLLYICETMANATARKRSPSLKTVPNIEAFPSIQSEIISLQKSLQMGGLSFCKSKRRAKSDVSNR</sequence>
<evidence type="ECO:0000256" key="3">
    <source>
        <dbReference type="ARBA" id="ARBA00022692"/>
    </source>
</evidence>
<evidence type="ECO:0000259" key="8">
    <source>
        <dbReference type="Pfam" id="PF13515"/>
    </source>
</evidence>
<keyword evidence="2" id="KW-1003">Cell membrane</keyword>
<evidence type="ECO:0000313" key="10">
    <source>
        <dbReference type="Proteomes" id="UP000501868"/>
    </source>
</evidence>
<keyword evidence="3 7" id="KW-0812">Transmembrane</keyword>
<evidence type="ECO:0000256" key="5">
    <source>
        <dbReference type="ARBA" id="ARBA00023136"/>
    </source>
</evidence>
<dbReference type="Proteomes" id="UP000501868">
    <property type="component" value="Chromosome"/>
</dbReference>
<feature type="transmembrane region" description="Helical" evidence="7">
    <location>
        <begin position="422"/>
        <end position="449"/>
    </location>
</feature>
<reference evidence="9 10" key="2">
    <citation type="submission" date="2020-04" db="EMBL/GenBank/DDBJ databases">
        <authorList>
            <person name="Fomenkov A."/>
            <person name="Anton B.P."/>
            <person name="Roberts R.J."/>
        </authorList>
    </citation>
    <scope>NUCLEOTIDE SEQUENCE [LARGE SCALE GENOMIC DNA]</scope>
    <source>
        <strain evidence="9 10">S2</strain>
    </source>
</reference>
<dbReference type="GO" id="GO:0005886">
    <property type="term" value="C:plasma membrane"/>
    <property type="evidence" value="ECO:0007669"/>
    <property type="project" value="UniProtKB-SubCell"/>
</dbReference>
<gene>
    <name evidence="9" type="ORF">HFZ78_22000</name>
</gene>
<feature type="transmembrane region" description="Helical" evidence="7">
    <location>
        <begin position="31"/>
        <end position="51"/>
    </location>
</feature>
<feature type="transmembrane region" description="Helical" evidence="7">
    <location>
        <begin position="131"/>
        <end position="147"/>
    </location>
</feature>
<evidence type="ECO:0000313" key="9">
    <source>
        <dbReference type="EMBL" id="QIZ09045.1"/>
    </source>
</evidence>
<proteinExistence type="inferred from homology"/>
<accession>A0A6H1P6F1</accession>
<comment type="subcellular location">
    <subcellularLocation>
        <location evidence="1">Cell membrane</location>
        <topology evidence="1">Multi-pass membrane protein</topology>
    </subcellularLocation>
</comment>